<proteinExistence type="predicted"/>
<evidence type="ECO:0000313" key="2">
    <source>
        <dbReference type="Proteomes" id="UP001054945"/>
    </source>
</evidence>
<dbReference type="AlphaFoldDB" id="A0AAV4Y4Z9"/>
<dbReference type="Proteomes" id="UP001054945">
    <property type="component" value="Unassembled WGS sequence"/>
</dbReference>
<reference evidence="1 2" key="1">
    <citation type="submission" date="2021-06" db="EMBL/GenBank/DDBJ databases">
        <title>Caerostris extrusa draft genome.</title>
        <authorList>
            <person name="Kono N."/>
            <person name="Arakawa K."/>
        </authorList>
    </citation>
    <scope>NUCLEOTIDE SEQUENCE [LARGE SCALE GENOMIC DNA]</scope>
</reference>
<dbReference type="EMBL" id="BPLR01001437">
    <property type="protein sequence ID" value="GIZ02322.1"/>
    <property type="molecule type" value="Genomic_DNA"/>
</dbReference>
<keyword evidence="2" id="KW-1185">Reference proteome</keyword>
<name>A0AAV4Y4Z9_CAEEX</name>
<comment type="caution">
    <text evidence="1">The sequence shown here is derived from an EMBL/GenBank/DDBJ whole genome shotgun (WGS) entry which is preliminary data.</text>
</comment>
<gene>
    <name evidence="1" type="primary">X975_17441</name>
    <name evidence="1" type="ORF">CEXT_214131</name>
</gene>
<protein>
    <submittedName>
        <fullName evidence="1">Counting factor associated protein D</fullName>
    </submittedName>
</protein>
<sequence length="85" mass="9236">MVQTYQRADLGKFGVSYKIAYMPDETGTPIHTCFQVNGTSETPVNVQGIVPDLAGFQYVKDTNCYEKYALLSGSTTGSIRMNCGG</sequence>
<evidence type="ECO:0000313" key="1">
    <source>
        <dbReference type="EMBL" id="GIZ02322.1"/>
    </source>
</evidence>
<accession>A0AAV4Y4Z9</accession>
<organism evidence="1 2">
    <name type="scientific">Caerostris extrusa</name>
    <name type="common">Bark spider</name>
    <name type="synonym">Caerostris bankana</name>
    <dbReference type="NCBI Taxonomy" id="172846"/>
    <lineage>
        <taxon>Eukaryota</taxon>
        <taxon>Metazoa</taxon>
        <taxon>Ecdysozoa</taxon>
        <taxon>Arthropoda</taxon>
        <taxon>Chelicerata</taxon>
        <taxon>Arachnida</taxon>
        <taxon>Araneae</taxon>
        <taxon>Araneomorphae</taxon>
        <taxon>Entelegynae</taxon>
        <taxon>Araneoidea</taxon>
        <taxon>Araneidae</taxon>
        <taxon>Caerostris</taxon>
    </lineage>
</organism>